<gene>
    <name evidence="2" type="ORF">C1880_03685</name>
</gene>
<dbReference type="RefSeq" id="WP_114620352.1">
    <property type="nucleotide sequence ID" value="NZ_PPTP01000002.1"/>
</dbReference>
<evidence type="ECO:0000313" key="2">
    <source>
        <dbReference type="EMBL" id="RDB56905.1"/>
    </source>
</evidence>
<dbReference type="InterPro" id="IPR032466">
    <property type="entry name" value="Metal_Hydrolase"/>
</dbReference>
<dbReference type="STRING" id="1034345.GCA_000236865_01242"/>
<dbReference type="Gene3D" id="3.10.310.70">
    <property type="match status" value="1"/>
</dbReference>
<sequence>MRIDRILCSKRVFTGLTDSAEELAIAVSGDKIAFVGAKEDALAFAHEADGSAEPEVVDYGDAFIAPGFHDSHVHFFHSAVYSSPLATNFLGDNEADCVERMKRFAQGRPEGWLLAQGWREYRWDPPVLPSKHSLDEAFPNRPVALYSGDAHTLWLNSCALAELGINRDSVPPAGGSYDRDADGDLTGIVREAAAMELMPRIMNAFSDDEIADAYRGFLRTLAQNGITSVCDMSLMANPGLDFIRDDVHARLLDSDELTCRVNLFPTLLEDMDRFEAMSARYTGPVLRCAGFKQFFDGVSSQHTAWVTEPYSNARCEDDCGRPTIEPDKMRALVMQAAEKGYPVRIHTIGDAAIHEALNIFEDARAQFGPLPEGRHNCLEHLENFLPGDVERLAELDVIAAVQPPHMTLDPGGPERDLGDERVKLMWPFRTMLDEGETLAFGTDSPVVDVNSMGVLYSAATRRDPQTRAPEGGWRPEQLISRAEAIRAYTAGSDAAAQRNGEAGVLAAGKLADMAVLDTDLLTCADDEILDAHVTATWMGGRCVFEA</sequence>
<dbReference type="Gene3D" id="3.20.20.140">
    <property type="entry name" value="Metal-dependent hydrolases"/>
    <property type="match status" value="1"/>
</dbReference>
<dbReference type="PANTHER" id="PTHR22642:SF2">
    <property type="entry name" value="PROTEIN LONG AFTER FAR-RED 3"/>
    <property type="match status" value="1"/>
</dbReference>
<dbReference type="InterPro" id="IPR011059">
    <property type="entry name" value="Metal-dep_hydrolase_composite"/>
</dbReference>
<protein>
    <submittedName>
        <fullName evidence="2">Amidohydrolase</fullName>
    </submittedName>
</protein>
<dbReference type="GO" id="GO:0016810">
    <property type="term" value="F:hydrolase activity, acting on carbon-nitrogen (but not peptide) bonds"/>
    <property type="evidence" value="ECO:0007669"/>
    <property type="project" value="InterPro"/>
</dbReference>
<dbReference type="EMBL" id="PPTP01000002">
    <property type="protein sequence ID" value="RDB56905.1"/>
    <property type="molecule type" value="Genomic_DNA"/>
</dbReference>
<name>A0A369LFH5_9ACTN</name>
<dbReference type="CDD" id="cd01300">
    <property type="entry name" value="YtcJ_like"/>
    <property type="match status" value="1"/>
</dbReference>
<accession>A0A369LFH5</accession>
<reference evidence="2 3" key="1">
    <citation type="journal article" date="2018" name="Elife">
        <title>Discovery and characterization of a prevalent human gut bacterial enzyme sufficient for the inactivation of a family of plant toxins.</title>
        <authorList>
            <person name="Koppel N."/>
            <person name="Bisanz J.E."/>
            <person name="Pandelia M.E."/>
            <person name="Turnbaugh P.J."/>
            <person name="Balskus E.P."/>
        </authorList>
    </citation>
    <scope>NUCLEOTIDE SEQUENCE [LARGE SCALE GENOMIC DNA]</scope>
    <source>
        <strain evidence="3">anaerobia AP69FAA</strain>
    </source>
</reference>
<dbReference type="OrthoDB" id="3173428at2"/>
<dbReference type="AlphaFoldDB" id="A0A369LFH5"/>
<dbReference type="SUPFAM" id="SSF51338">
    <property type="entry name" value="Composite domain of metallo-dependent hydrolases"/>
    <property type="match status" value="1"/>
</dbReference>
<feature type="domain" description="Amidohydrolase 3" evidence="1">
    <location>
        <begin position="55"/>
        <end position="544"/>
    </location>
</feature>
<dbReference type="SUPFAM" id="SSF51556">
    <property type="entry name" value="Metallo-dependent hydrolases"/>
    <property type="match status" value="1"/>
</dbReference>
<dbReference type="InterPro" id="IPR033932">
    <property type="entry name" value="YtcJ-like"/>
</dbReference>
<organism evidence="2 3">
    <name type="scientific">Senegalimassilia anaerobia</name>
    <dbReference type="NCBI Taxonomy" id="1473216"/>
    <lineage>
        <taxon>Bacteria</taxon>
        <taxon>Bacillati</taxon>
        <taxon>Actinomycetota</taxon>
        <taxon>Coriobacteriia</taxon>
        <taxon>Coriobacteriales</taxon>
        <taxon>Coriobacteriaceae</taxon>
        <taxon>Senegalimassilia</taxon>
    </lineage>
</organism>
<evidence type="ECO:0000259" key="1">
    <source>
        <dbReference type="Pfam" id="PF07969"/>
    </source>
</evidence>
<dbReference type="InterPro" id="IPR013108">
    <property type="entry name" value="Amidohydro_3"/>
</dbReference>
<evidence type="ECO:0000313" key="3">
    <source>
        <dbReference type="Proteomes" id="UP000253792"/>
    </source>
</evidence>
<dbReference type="Proteomes" id="UP000253792">
    <property type="component" value="Unassembled WGS sequence"/>
</dbReference>
<dbReference type="Gene3D" id="2.30.40.10">
    <property type="entry name" value="Urease, subunit C, domain 1"/>
    <property type="match status" value="1"/>
</dbReference>
<keyword evidence="2" id="KW-0378">Hydrolase</keyword>
<dbReference type="PANTHER" id="PTHR22642">
    <property type="entry name" value="IMIDAZOLONEPROPIONASE"/>
    <property type="match status" value="1"/>
</dbReference>
<keyword evidence="3" id="KW-1185">Reference proteome</keyword>
<proteinExistence type="predicted"/>
<comment type="caution">
    <text evidence="2">The sequence shown here is derived from an EMBL/GenBank/DDBJ whole genome shotgun (WGS) entry which is preliminary data.</text>
</comment>
<dbReference type="Pfam" id="PF07969">
    <property type="entry name" value="Amidohydro_3"/>
    <property type="match status" value="1"/>
</dbReference>